<comment type="caution">
    <text evidence="1">The sequence shown here is derived from an EMBL/GenBank/DDBJ whole genome shotgun (WGS) entry which is preliminary data.</text>
</comment>
<reference evidence="1 2" key="1">
    <citation type="submission" date="2022-03" db="EMBL/GenBank/DDBJ databases">
        <title>Novel taxa within the pig intestine.</title>
        <authorList>
            <person name="Wylensek D."/>
            <person name="Bishof K."/>
            <person name="Afrizal A."/>
            <person name="Clavel T."/>
        </authorList>
    </citation>
    <scope>NUCLEOTIDE SEQUENCE [LARGE SCALE GENOMIC DNA]</scope>
    <source>
        <strain evidence="1 2">CLA-KB-P133</strain>
    </source>
</reference>
<dbReference type="EMBL" id="JALBUR010000016">
    <property type="protein sequence ID" value="MDX8419877.1"/>
    <property type="molecule type" value="Genomic_DNA"/>
</dbReference>
<keyword evidence="2" id="KW-1185">Reference proteome</keyword>
<dbReference type="InterPro" id="IPR010461">
    <property type="entry name" value="ComK"/>
</dbReference>
<accession>A0AB35U291</accession>
<evidence type="ECO:0000313" key="1">
    <source>
        <dbReference type="EMBL" id="MDX8419877.1"/>
    </source>
</evidence>
<dbReference type="GO" id="GO:0030420">
    <property type="term" value="P:establishment of competence for transformation"/>
    <property type="evidence" value="ECO:0007669"/>
    <property type="project" value="InterPro"/>
</dbReference>
<evidence type="ECO:0000313" key="2">
    <source>
        <dbReference type="Proteomes" id="UP001286174"/>
    </source>
</evidence>
<proteinExistence type="predicted"/>
<gene>
    <name evidence="1" type="ORF">MOZ60_07190</name>
</gene>
<organism evidence="1 2">
    <name type="scientific">Grylomicrobium aquisgranensis</name>
    <dbReference type="NCBI Taxonomy" id="2926318"/>
    <lineage>
        <taxon>Bacteria</taxon>
        <taxon>Bacillati</taxon>
        <taxon>Bacillota</taxon>
        <taxon>Erysipelotrichia</taxon>
        <taxon>Erysipelotrichales</taxon>
        <taxon>Erysipelotrichaceae</taxon>
        <taxon>Grylomicrobium</taxon>
    </lineage>
</organism>
<sequence length="154" mass="17373">MMAIAAAGRSNMGLPVMMQYDPETQRTSLLFEDGNKETVTDKPQVFLDHLCIQYGSTRKGREDAYRALTGFHCKAPVLLSERLNTIYFPTTSPSNPDCVWLDASRLISVHTKNQISSLVLFSSGLKIEVGVDVRVIRNQVKRCEIFLSSLYQKR</sequence>
<name>A0AB35U291_9FIRM</name>
<dbReference type="AlphaFoldDB" id="A0AB35U291"/>
<dbReference type="RefSeq" id="WP_167836358.1">
    <property type="nucleotide sequence ID" value="NZ_JALBUR010000016.1"/>
</dbReference>
<dbReference type="Pfam" id="PF06338">
    <property type="entry name" value="ComK"/>
    <property type="match status" value="1"/>
</dbReference>
<dbReference type="Proteomes" id="UP001286174">
    <property type="component" value="Unassembled WGS sequence"/>
</dbReference>
<protein>
    <submittedName>
        <fullName evidence="1">Competence protein ComK</fullName>
    </submittedName>
</protein>